<keyword evidence="2" id="KW-1185">Reference proteome</keyword>
<sequence length="488" mass="55421">MKTSKQDNQPAVGGGGAPCGLDTLPYELKLAIAETLPTESLRTLAQCSKFYLDLAFAAHPTSSNIILNANTVQLFQDGGVFETYCRDVRSICIKPPGRPSSLIGWMKAHRDNRSRFYRRHPVNHVETPEITILHLRTAIKSLPLFPNLRSLRIYYELSACALENNLYLAIIKSIPPICYQILEQLDFQIVIVALFGLPTRVSPPYEEILSKLPLLDQEFLGPEISYHRIEELVMENLPKMPNLGTFKISSTDFVLPLMDSRADFYRGCEFYYFSMNPATSPLLTALHIETTDNTIPDVNPGPLDPEYDGNPEDFKWLDILRPLGGFQSITSLTLRIRNNTEAEIFERLAARFPNLTHFSINLFTNDLLRADWQTTHVIRVGYSYINGWKHLKTLELPWSREDDDGSAAPNSMGDMCVEWRRNGLNSLDKVVFTGIRIGYFGWEDIEIVVRLREEMNGGIDMEISGDVEDWQDLSDVLPSYDSDSDNDI</sequence>
<comment type="caution">
    <text evidence="1">The sequence shown here is derived from an EMBL/GenBank/DDBJ whole genome shotgun (WGS) entry which is preliminary data.</text>
</comment>
<protein>
    <submittedName>
        <fullName evidence="1">Uncharacterized protein</fullName>
    </submittedName>
</protein>
<dbReference type="Proteomes" id="UP001307849">
    <property type="component" value="Unassembled WGS sequence"/>
</dbReference>
<accession>A0AAN8NE99</accession>
<organism evidence="1 2">
    <name type="scientific">Arthrobotrys conoides</name>
    <dbReference type="NCBI Taxonomy" id="74498"/>
    <lineage>
        <taxon>Eukaryota</taxon>
        <taxon>Fungi</taxon>
        <taxon>Dikarya</taxon>
        <taxon>Ascomycota</taxon>
        <taxon>Pezizomycotina</taxon>
        <taxon>Orbiliomycetes</taxon>
        <taxon>Orbiliales</taxon>
        <taxon>Orbiliaceae</taxon>
        <taxon>Arthrobotrys</taxon>
    </lineage>
</organism>
<evidence type="ECO:0000313" key="2">
    <source>
        <dbReference type="Proteomes" id="UP001307849"/>
    </source>
</evidence>
<dbReference type="AlphaFoldDB" id="A0AAN8NE99"/>
<reference evidence="1 2" key="1">
    <citation type="submission" date="2019-10" db="EMBL/GenBank/DDBJ databases">
        <authorList>
            <person name="Palmer J.M."/>
        </authorList>
    </citation>
    <scope>NUCLEOTIDE SEQUENCE [LARGE SCALE GENOMIC DNA]</scope>
    <source>
        <strain evidence="1 2">TWF506</strain>
    </source>
</reference>
<dbReference type="EMBL" id="JAVHJM010000008">
    <property type="protein sequence ID" value="KAK6508595.1"/>
    <property type="molecule type" value="Genomic_DNA"/>
</dbReference>
<name>A0AAN8NE99_9PEZI</name>
<evidence type="ECO:0000313" key="1">
    <source>
        <dbReference type="EMBL" id="KAK6508595.1"/>
    </source>
</evidence>
<proteinExistence type="predicted"/>
<gene>
    <name evidence="1" type="ORF">TWF506_010679</name>
</gene>